<dbReference type="OrthoDB" id="2038298at2"/>
<dbReference type="RefSeq" id="WP_133452319.1">
    <property type="nucleotide sequence ID" value="NZ_SCWF01000011.1"/>
</dbReference>
<proteinExistence type="predicted"/>
<evidence type="ECO:0000313" key="2">
    <source>
        <dbReference type="Proteomes" id="UP000294843"/>
    </source>
</evidence>
<gene>
    <name evidence="1" type="ORF">ERX55_09395</name>
</gene>
<dbReference type="EMBL" id="SCWF01000011">
    <property type="protein sequence ID" value="TDM13453.1"/>
    <property type="molecule type" value="Genomic_DNA"/>
</dbReference>
<accession>A0A4R6BY29</accession>
<name>A0A4R6BY29_9STAP</name>
<keyword evidence="2" id="KW-1185">Reference proteome</keyword>
<reference evidence="1 2" key="1">
    <citation type="submission" date="2019-01" db="EMBL/GenBank/DDBJ databases">
        <title>Draft genome sequences of the type strains of six Macrococcus species.</title>
        <authorList>
            <person name="Mazhar S."/>
            <person name="Altermann E."/>
            <person name="Hill C."/>
            <person name="Mcauliffe O."/>
        </authorList>
    </citation>
    <scope>NUCLEOTIDE SEQUENCE [LARGE SCALE GENOMIC DNA]</scope>
    <source>
        <strain evidence="1 2">ATCC 51825</strain>
    </source>
</reference>
<dbReference type="Proteomes" id="UP000294843">
    <property type="component" value="Unassembled WGS sequence"/>
</dbReference>
<evidence type="ECO:0000313" key="1">
    <source>
        <dbReference type="EMBL" id="TDM13453.1"/>
    </source>
</evidence>
<organism evidence="1 2">
    <name type="scientific">Macrococcus bovicus</name>
    <dbReference type="NCBI Taxonomy" id="69968"/>
    <lineage>
        <taxon>Bacteria</taxon>
        <taxon>Bacillati</taxon>
        <taxon>Bacillota</taxon>
        <taxon>Bacilli</taxon>
        <taxon>Bacillales</taxon>
        <taxon>Staphylococcaceae</taxon>
        <taxon>Macrococcus</taxon>
    </lineage>
</organism>
<sequence>MKINRFEHVTGTFIEEIVGQREYGYSRDEMMELYEAYDAIKTGPVPGNTLTFYERATGRVYMPFSKKKNILYSSVMYHDEYYYFLQCDFNQQMVYLYQYEPGQQPQLMTELSMHEIDMYNLSLMGEHVHITSQGRTFQCYYPRSFSLELENAESVIHIEDDKVYISQWIEEGLEDIDNYHYYEKLIIKDFMGNTLSEEVGNLFQDDQGEWWLS</sequence>
<comment type="caution">
    <text evidence="1">The sequence shown here is derived from an EMBL/GenBank/DDBJ whole genome shotgun (WGS) entry which is preliminary data.</text>
</comment>
<dbReference type="AlphaFoldDB" id="A0A4R6BY29"/>
<protein>
    <submittedName>
        <fullName evidence="1">Uncharacterized protein</fullName>
    </submittedName>
</protein>